<sequence>MRIILSRKGFDSSAGGCPSPILPDGRLLSLPIPDPASRIAYRDIRFDGVEVGELVAQLTRDPEHPGHPAHLDPDLRPDALPRLPGWRPLLGQSGSAQGHLRNELVRPGDVFLFFGLFRPVENTPHGWRFQAAAAPRQIIWGWLQIGEIHKVDELGAAQLSWARYHPHFAYGKDPANTLYLAGERLVLDGRAREIPGAGVFSHLSENLLLTAPQARLPSQWRLPRWFHPQEGRSRLSYHSDAQRWSLDETGCLLQSARRGQEFVFDATGIPQAVDWIEGLILG</sequence>
<organism evidence="2 3">
    <name type="scientific">Pseudomonas jinjuensis</name>
    <dbReference type="NCBI Taxonomy" id="198616"/>
    <lineage>
        <taxon>Bacteria</taxon>
        <taxon>Pseudomonadati</taxon>
        <taxon>Pseudomonadota</taxon>
        <taxon>Gammaproteobacteria</taxon>
        <taxon>Pseudomonadales</taxon>
        <taxon>Pseudomonadaceae</taxon>
        <taxon>Pseudomonas</taxon>
    </lineage>
</organism>
<dbReference type="OrthoDB" id="9772090at2"/>
<dbReference type="Proteomes" id="UP000242957">
    <property type="component" value="Unassembled WGS sequence"/>
</dbReference>
<gene>
    <name evidence="2" type="ORF">SAMN05216193_103386</name>
</gene>
<protein>
    <recommendedName>
        <fullName evidence="1">Nucleotide modification associated domain-containing protein</fullName>
    </recommendedName>
</protein>
<dbReference type="RefSeq" id="WP_084314714.1">
    <property type="nucleotide sequence ID" value="NZ_FNIJ01000003.1"/>
</dbReference>
<name>A0A1H0CCF7_9PSED</name>
<dbReference type="AlphaFoldDB" id="A0A1H0CCF7"/>
<dbReference type="InterPro" id="IPR041135">
    <property type="entry name" value="Nmad3"/>
</dbReference>
<evidence type="ECO:0000259" key="1">
    <source>
        <dbReference type="Pfam" id="PF18754"/>
    </source>
</evidence>
<reference evidence="3" key="1">
    <citation type="submission" date="2016-10" db="EMBL/GenBank/DDBJ databases">
        <authorList>
            <person name="Varghese N."/>
            <person name="Submissions S."/>
        </authorList>
    </citation>
    <scope>NUCLEOTIDE SEQUENCE [LARGE SCALE GENOMIC DNA]</scope>
    <source>
        <strain evidence="3">JCM 21621</strain>
    </source>
</reference>
<keyword evidence="3" id="KW-1185">Reference proteome</keyword>
<proteinExistence type="predicted"/>
<dbReference type="STRING" id="198616.SAMN05216193_103386"/>
<evidence type="ECO:0000313" key="3">
    <source>
        <dbReference type="Proteomes" id="UP000242957"/>
    </source>
</evidence>
<dbReference type="Pfam" id="PF18754">
    <property type="entry name" value="Nmad3"/>
    <property type="match status" value="1"/>
</dbReference>
<evidence type="ECO:0000313" key="2">
    <source>
        <dbReference type="EMBL" id="SDN55493.1"/>
    </source>
</evidence>
<dbReference type="EMBL" id="FNIJ01000003">
    <property type="protein sequence ID" value="SDN55493.1"/>
    <property type="molecule type" value="Genomic_DNA"/>
</dbReference>
<accession>A0A1H0CCF7</accession>
<feature type="domain" description="Nucleotide modification associated" evidence="1">
    <location>
        <begin position="2"/>
        <end position="265"/>
    </location>
</feature>